<sequence>MGRTDRLARVRDRVDRYDSAGDAAAVLAPEAVADAVDLVCAVPDATADIEVAHATGWLFWLRFAARGPVAGEADLDLALALLTPVHRLSPEGIPTPLRDLFGDEPRHVPDGPGLLARLGRSLRREASSPDGAGALDQAIVLFRRGVVITETGHPEYRRCRADLSSSLLARFERTESPADLREAVEFGRAAVDATASDDPDRAAYLSNLGNALLTRFERFGGGPADLDAAVEAGRAAVTGRPDHPDRAEMASVLDRALRAKAAQAERASDLDERIASLRDSVSAPVGDDARLSEFGGLLMERFRHSGAPADLDDAVQAHRDAVAAAAPARAADHLSSLSGALRLRFDRTGRERDLLEAVETGRAGLAATPADHPDLRGRRSHLARALAAPPDGAQVAEAVALAREAVADCPPDDPGRASYLANLCDVLRRSFECGGDAADLEAAIGAGHAAVAAARPPDLPAHLGDLGAALLCRFRATGGRPDLDAAVDAFQRAVHATPEPGPDRAANLAKLGGARQLRYDAARRREDIDAAVAACREAVRTTPSGHAHRAARLSDLGAALRTRFAAADDPADADEAVEVARAASAAVPPGHPHRARVLTERALALQTRYDHTGHLADLDEAVDSARTAAEALAPGHPDHAGYSVNLARGLGARYARLGEKTDLDEALAACRAGAAAELAPPRIRAAAAALWGRLAAKGGRWEDAVSGFTATADLLGRTVPRGPEDQEIPSDETTGGIGSDAAACCVRAGRAEDAVELFERIRGLLLDRTLGTRTDDPTGNPTGDLAALTEQHPEMAGRFSALCARLDPGPTGSPVSAAAREKRRAAVAELDGLVRAIRALPGFARFPRPLGVRDLAPAEGHAVIVNVSEFRSHALILSADGRASAVPLPELTPGVVRAEAGAFLDAVGALSAKRTWADGQRRMTRTLEWLWDAVAGPVLHHLGIIGPPGEDDPWPRLWWCPSGFMAILPLHAAGYHGGTSGATVIDRVVCSTTPTLRALAGRPDGGGGADRAVAVAMPRTPGNRPEPPGGAEAEASLLRRHFPGEVSVLTGTAATRAAVVAALPGARWAHFACHGHSGLADPSSSRLELSDHHIHPLTVADLIGLRLDGAELAFLSACSTARPGARLPDEAVHLASAVQLAGYRHVIGTLWPVGDRHSTEMADLIYTAIAAGASVAGAVHDATREMRDRWPDHPSIWASHIHVGA</sequence>
<dbReference type="Pfam" id="PF12770">
    <property type="entry name" value="CHAT"/>
    <property type="match status" value="1"/>
</dbReference>
<protein>
    <submittedName>
        <fullName evidence="2">CHAT domain-containing protein</fullName>
    </submittedName>
</protein>
<keyword evidence="3" id="KW-1185">Reference proteome</keyword>
<accession>A0A5D0NZ47</accession>
<reference evidence="2 3" key="1">
    <citation type="submission" date="2019-08" db="EMBL/GenBank/DDBJ databases">
        <title>Actinomadura sp. nov. CYP1-5 isolated from mountain soil.</title>
        <authorList>
            <person name="Songsumanus A."/>
            <person name="Kuncharoen N."/>
            <person name="Kudo T."/>
            <person name="Yuki M."/>
            <person name="Igarashi Y."/>
            <person name="Tanasupawat S."/>
        </authorList>
    </citation>
    <scope>NUCLEOTIDE SEQUENCE [LARGE SCALE GENOMIC DNA]</scope>
    <source>
        <strain evidence="2 3">JCM 14158</strain>
    </source>
</reference>
<feature type="domain" description="CHAT" evidence="1">
    <location>
        <begin position="925"/>
        <end position="1204"/>
    </location>
</feature>
<dbReference type="AlphaFoldDB" id="A0A5D0NZ47"/>
<name>A0A5D0NZ47_9ACTN</name>
<comment type="caution">
    <text evidence="2">The sequence shown here is derived from an EMBL/GenBank/DDBJ whole genome shotgun (WGS) entry which is preliminary data.</text>
</comment>
<dbReference type="Proteomes" id="UP000323380">
    <property type="component" value="Unassembled WGS sequence"/>
</dbReference>
<evidence type="ECO:0000313" key="2">
    <source>
        <dbReference type="EMBL" id="TYB49756.1"/>
    </source>
</evidence>
<dbReference type="RefSeq" id="WP_148344218.1">
    <property type="nucleotide sequence ID" value="NZ_VSFG01000001.1"/>
</dbReference>
<dbReference type="STRING" id="1220554.GCA_001552135_06499"/>
<evidence type="ECO:0000313" key="3">
    <source>
        <dbReference type="Proteomes" id="UP000323380"/>
    </source>
</evidence>
<dbReference type="EMBL" id="VSFG01000001">
    <property type="protein sequence ID" value="TYB49756.1"/>
    <property type="molecule type" value="Genomic_DNA"/>
</dbReference>
<proteinExistence type="predicted"/>
<dbReference type="InterPro" id="IPR011990">
    <property type="entry name" value="TPR-like_helical_dom_sf"/>
</dbReference>
<dbReference type="InterPro" id="IPR024983">
    <property type="entry name" value="CHAT_dom"/>
</dbReference>
<evidence type="ECO:0000259" key="1">
    <source>
        <dbReference type="Pfam" id="PF12770"/>
    </source>
</evidence>
<gene>
    <name evidence="2" type="ORF">FXF69_12050</name>
</gene>
<organism evidence="2 3">
    <name type="scientific">Actinomadura chibensis</name>
    <dbReference type="NCBI Taxonomy" id="392828"/>
    <lineage>
        <taxon>Bacteria</taxon>
        <taxon>Bacillati</taxon>
        <taxon>Actinomycetota</taxon>
        <taxon>Actinomycetes</taxon>
        <taxon>Streptosporangiales</taxon>
        <taxon>Thermomonosporaceae</taxon>
        <taxon>Actinomadura</taxon>
    </lineage>
</organism>
<dbReference type="Gene3D" id="1.25.40.10">
    <property type="entry name" value="Tetratricopeptide repeat domain"/>
    <property type="match status" value="3"/>
</dbReference>